<evidence type="ECO:0000313" key="2">
    <source>
        <dbReference type="EMBL" id="CAG8788638.1"/>
    </source>
</evidence>
<dbReference type="PANTHER" id="PTHR24413">
    <property type="entry name" value="SPECKLE-TYPE POZ PROTEIN"/>
    <property type="match status" value="1"/>
</dbReference>
<dbReference type="OrthoDB" id="432528at2759"/>
<dbReference type="Proteomes" id="UP000789342">
    <property type="component" value="Unassembled WGS sequence"/>
</dbReference>
<feature type="non-terminal residue" evidence="2">
    <location>
        <position position="194"/>
    </location>
</feature>
<reference evidence="2" key="1">
    <citation type="submission" date="2021-06" db="EMBL/GenBank/DDBJ databases">
        <authorList>
            <person name="Kallberg Y."/>
            <person name="Tangrot J."/>
            <person name="Rosling A."/>
        </authorList>
    </citation>
    <scope>NUCLEOTIDE SEQUENCE</scope>
    <source>
        <strain evidence="2">CL551</strain>
    </source>
</reference>
<organism evidence="2 3">
    <name type="scientific">Acaulospora morrowiae</name>
    <dbReference type="NCBI Taxonomy" id="94023"/>
    <lineage>
        <taxon>Eukaryota</taxon>
        <taxon>Fungi</taxon>
        <taxon>Fungi incertae sedis</taxon>
        <taxon>Mucoromycota</taxon>
        <taxon>Glomeromycotina</taxon>
        <taxon>Glomeromycetes</taxon>
        <taxon>Diversisporales</taxon>
        <taxon>Acaulosporaceae</taxon>
        <taxon>Acaulospora</taxon>
    </lineage>
</organism>
<dbReference type="EMBL" id="CAJVPV010059202">
    <property type="protein sequence ID" value="CAG8788638.1"/>
    <property type="molecule type" value="Genomic_DNA"/>
</dbReference>
<dbReference type="Gene3D" id="3.30.710.10">
    <property type="entry name" value="Potassium Channel Kv1.1, Chain A"/>
    <property type="match status" value="1"/>
</dbReference>
<accession>A0A9N9JPL9</accession>
<dbReference type="AlphaFoldDB" id="A0A9N9JPL9"/>
<gene>
    <name evidence="2" type="ORF">AMORRO_LOCUS17947</name>
</gene>
<protein>
    <submittedName>
        <fullName evidence="2">12380_t:CDS:1</fullName>
    </submittedName>
</protein>
<dbReference type="CDD" id="cd18186">
    <property type="entry name" value="BTB_POZ_ZBTB_KLHL-like"/>
    <property type="match status" value="1"/>
</dbReference>
<dbReference type="Pfam" id="PF00651">
    <property type="entry name" value="BTB"/>
    <property type="match status" value="1"/>
</dbReference>
<keyword evidence="3" id="KW-1185">Reference proteome</keyword>
<feature type="non-terminal residue" evidence="2">
    <location>
        <position position="1"/>
    </location>
</feature>
<feature type="domain" description="BTB" evidence="1">
    <location>
        <begin position="124"/>
        <end position="193"/>
    </location>
</feature>
<dbReference type="PROSITE" id="PS50097">
    <property type="entry name" value="BTB"/>
    <property type="match status" value="1"/>
</dbReference>
<name>A0A9N9JPL9_9GLOM</name>
<proteinExistence type="predicted"/>
<evidence type="ECO:0000259" key="1">
    <source>
        <dbReference type="PROSITE" id="PS50097"/>
    </source>
</evidence>
<sequence>DSGPEMCAGEHFAQIYGNQLVVVVTRCIKPGAQEVSIGVWSLDLDTYHWHKFEDGDRFVQGHWHYFSMAENSSRFFLFGVDEKEPDEYFSNVLTIDLQEYGISTVPPPTIGFDFKQLMNDVNTSDFIIRSNEEKSPAIHVHKIILLARWPHFANMTNSGMTEAHTSSLTIPEPYTTIYAFISFLYTDSLDLNLS</sequence>
<dbReference type="InterPro" id="IPR000210">
    <property type="entry name" value="BTB/POZ_dom"/>
</dbReference>
<comment type="caution">
    <text evidence="2">The sequence shown here is derived from an EMBL/GenBank/DDBJ whole genome shotgun (WGS) entry which is preliminary data.</text>
</comment>
<dbReference type="SUPFAM" id="SSF54695">
    <property type="entry name" value="POZ domain"/>
    <property type="match status" value="1"/>
</dbReference>
<dbReference type="InterPro" id="IPR011333">
    <property type="entry name" value="SKP1/BTB/POZ_sf"/>
</dbReference>
<evidence type="ECO:0000313" key="3">
    <source>
        <dbReference type="Proteomes" id="UP000789342"/>
    </source>
</evidence>